<feature type="chain" id="PRO_5045671032" evidence="2">
    <location>
        <begin position="23"/>
        <end position="265"/>
    </location>
</feature>
<dbReference type="GO" id="GO:0016787">
    <property type="term" value="F:hydrolase activity"/>
    <property type="evidence" value="ECO:0007669"/>
    <property type="project" value="UniProtKB-KW"/>
</dbReference>
<comment type="caution">
    <text evidence="4">The sequence shown here is derived from an EMBL/GenBank/DDBJ whole genome shotgun (WGS) entry which is preliminary data.</text>
</comment>
<dbReference type="Proteomes" id="UP001501436">
    <property type="component" value="Unassembled WGS sequence"/>
</dbReference>
<accession>A0ABP9GF17</accession>
<dbReference type="PANTHER" id="PTHR43037:SF1">
    <property type="entry name" value="BLL1128 PROTEIN"/>
    <property type="match status" value="1"/>
</dbReference>
<proteinExistence type="predicted"/>
<keyword evidence="1 2" id="KW-0732">Signal</keyword>
<evidence type="ECO:0000259" key="3">
    <source>
        <dbReference type="Pfam" id="PF02230"/>
    </source>
</evidence>
<evidence type="ECO:0000313" key="5">
    <source>
        <dbReference type="Proteomes" id="UP001501436"/>
    </source>
</evidence>
<name>A0ABP9GF17_9SPHI</name>
<keyword evidence="5" id="KW-1185">Reference proteome</keyword>
<feature type="domain" description="Phospholipase/carboxylesterase/thioesterase" evidence="3">
    <location>
        <begin position="56"/>
        <end position="251"/>
    </location>
</feature>
<dbReference type="Gene3D" id="3.40.50.1820">
    <property type="entry name" value="alpha/beta hydrolase"/>
    <property type="match status" value="1"/>
</dbReference>
<evidence type="ECO:0000313" key="4">
    <source>
        <dbReference type="EMBL" id="GAA4930053.1"/>
    </source>
</evidence>
<evidence type="ECO:0000256" key="1">
    <source>
        <dbReference type="ARBA" id="ARBA00022729"/>
    </source>
</evidence>
<dbReference type="PANTHER" id="PTHR43037">
    <property type="entry name" value="UNNAMED PRODUCT-RELATED"/>
    <property type="match status" value="1"/>
</dbReference>
<organism evidence="4 5">
    <name type="scientific">Mucilaginibacter defluvii</name>
    <dbReference type="NCBI Taxonomy" id="1196019"/>
    <lineage>
        <taxon>Bacteria</taxon>
        <taxon>Pseudomonadati</taxon>
        <taxon>Bacteroidota</taxon>
        <taxon>Sphingobacteriia</taxon>
        <taxon>Sphingobacteriales</taxon>
        <taxon>Sphingobacteriaceae</taxon>
        <taxon>Mucilaginibacter</taxon>
    </lineage>
</organism>
<reference evidence="5" key="1">
    <citation type="journal article" date="2019" name="Int. J. Syst. Evol. Microbiol.">
        <title>The Global Catalogue of Microorganisms (GCM) 10K type strain sequencing project: providing services to taxonomists for standard genome sequencing and annotation.</title>
        <authorList>
            <consortium name="The Broad Institute Genomics Platform"/>
            <consortium name="The Broad Institute Genome Sequencing Center for Infectious Disease"/>
            <person name="Wu L."/>
            <person name="Ma J."/>
        </authorList>
    </citation>
    <scope>NUCLEOTIDE SEQUENCE [LARGE SCALE GENOMIC DNA]</scope>
    <source>
        <strain evidence="5">JCM 18283</strain>
    </source>
</reference>
<keyword evidence="4" id="KW-0378">Hydrolase</keyword>
<protein>
    <submittedName>
        <fullName evidence="4">Dienelactone hydrolase family protein</fullName>
    </submittedName>
</protein>
<sequence length="265" mass="29764">MIKKLSSLLCALIFLTSAFTHAQDKTAFDKGLYAEKGDTLKYRILFPVQFDPNTKYPLIIVLHGAGERGNNNESQLAYGPKLFLSQEVRQQHQAIVVYPQCPADSYWSNVDIRKDSVSGKRKFYFQDAKAEPTKAMKALMGLIEELLEKPYVNKKQVYIGGLSMGGMGTFEMLRRKPKIFAAAFAICGGDNTLNAKIYAKKVPLWIFHGAKDNIVPPDHSEVMVAAIREAGGDPRYTVYPNATHDSWTQAFAEPDLLPWLFSHKK</sequence>
<evidence type="ECO:0000256" key="2">
    <source>
        <dbReference type="SAM" id="SignalP"/>
    </source>
</evidence>
<dbReference type="Pfam" id="PF02230">
    <property type="entry name" value="Abhydrolase_2"/>
    <property type="match status" value="1"/>
</dbReference>
<dbReference type="SUPFAM" id="SSF53474">
    <property type="entry name" value="alpha/beta-Hydrolases"/>
    <property type="match status" value="1"/>
</dbReference>
<dbReference type="InterPro" id="IPR050955">
    <property type="entry name" value="Plant_Biomass_Hydrol_Est"/>
</dbReference>
<gene>
    <name evidence="4" type="ORF">GCM10023313_38610</name>
</gene>
<dbReference type="RefSeq" id="WP_345334030.1">
    <property type="nucleotide sequence ID" value="NZ_BAABJI010000004.1"/>
</dbReference>
<dbReference type="InterPro" id="IPR003140">
    <property type="entry name" value="PLipase/COase/thioEstase"/>
</dbReference>
<feature type="signal peptide" evidence="2">
    <location>
        <begin position="1"/>
        <end position="22"/>
    </location>
</feature>
<dbReference type="InterPro" id="IPR029058">
    <property type="entry name" value="AB_hydrolase_fold"/>
</dbReference>
<dbReference type="EMBL" id="BAABJI010000004">
    <property type="protein sequence ID" value="GAA4930053.1"/>
    <property type="molecule type" value="Genomic_DNA"/>
</dbReference>